<organism evidence="8 9">
    <name type="scientific">Caulobacter segnis</name>
    <dbReference type="NCBI Taxonomy" id="88688"/>
    <lineage>
        <taxon>Bacteria</taxon>
        <taxon>Pseudomonadati</taxon>
        <taxon>Pseudomonadota</taxon>
        <taxon>Alphaproteobacteria</taxon>
        <taxon>Caulobacterales</taxon>
        <taxon>Caulobacteraceae</taxon>
        <taxon>Caulobacter</taxon>
    </lineage>
</organism>
<feature type="binding site" evidence="6">
    <location>
        <begin position="199"/>
        <end position="200"/>
    </location>
    <ligand>
        <name>S-adenosyl-L-methionine</name>
        <dbReference type="ChEBI" id="CHEBI:59789"/>
    </ligand>
</feature>
<dbReference type="Gene3D" id="3.40.50.150">
    <property type="entry name" value="Vaccinia Virus protein VP39"/>
    <property type="match status" value="1"/>
</dbReference>
<dbReference type="Pfam" id="PF01739">
    <property type="entry name" value="CheR"/>
    <property type="match status" value="1"/>
</dbReference>
<dbReference type="Pfam" id="PF03705">
    <property type="entry name" value="CheR_N"/>
    <property type="match status" value="1"/>
</dbReference>
<evidence type="ECO:0000256" key="3">
    <source>
        <dbReference type="ARBA" id="ARBA00022679"/>
    </source>
</evidence>
<dbReference type="PRINTS" id="PR00996">
    <property type="entry name" value="CHERMTFRASE"/>
</dbReference>
<gene>
    <name evidence="8" type="ORF">DI526_08830</name>
</gene>
<dbReference type="EC" id="2.1.1.80" evidence="5"/>
<feature type="binding site" evidence="6">
    <location>
        <position position="144"/>
    </location>
    <ligand>
        <name>S-adenosyl-L-methionine</name>
        <dbReference type="ChEBI" id="CHEBI:59789"/>
    </ligand>
</feature>
<dbReference type="InterPro" id="IPR022642">
    <property type="entry name" value="CheR_C"/>
</dbReference>
<dbReference type="GO" id="GO:0008983">
    <property type="term" value="F:protein-glutamate O-methyltransferase activity"/>
    <property type="evidence" value="ECO:0007669"/>
    <property type="project" value="UniProtKB-EC"/>
</dbReference>
<dbReference type="PANTHER" id="PTHR24422">
    <property type="entry name" value="CHEMOTAXIS PROTEIN METHYLTRANSFERASE"/>
    <property type="match status" value="1"/>
</dbReference>
<dbReference type="InterPro" id="IPR022641">
    <property type="entry name" value="CheR_N"/>
</dbReference>
<dbReference type="InterPro" id="IPR036804">
    <property type="entry name" value="CheR_N_sf"/>
</dbReference>
<feature type="binding site" evidence="6">
    <location>
        <position position="80"/>
    </location>
    <ligand>
        <name>S-adenosyl-L-methionine</name>
        <dbReference type="ChEBI" id="CHEBI:59789"/>
    </ligand>
</feature>
<evidence type="ECO:0000256" key="6">
    <source>
        <dbReference type="PIRSR" id="PIRSR000410-1"/>
    </source>
</evidence>
<dbReference type="Proteomes" id="UP000249393">
    <property type="component" value="Unassembled WGS sequence"/>
</dbReference>
<dbReference type="PROSITE" id="PS50123">
    <property type="entry name" value="CHER"/>
    <property type="match status" value="1"/>
</dbReference>
<dbReference type="PIRSF" id="PIRSF000410">
    <property type="entry name" value="CheR"/>
    <property type="match status" value="1"/>
</dbReference>
<dbReference type="SUPFAM" id="SSF53335">
    <property type="entry name" value="S-adenosyl-L-methionine-dependent methyltransferases"/>
    <property type="match status" value="1"/>
</dbReference>
<feature type="binding site" evidence="6">
    <location>
        <position position="76"/>
    </location>
    <ligand>
        <name>S-adenosyl-L-methionine</name>
        <dbReference type="ChEBI" id="CHEBI:59789"/>
    </ligand>
</feature>
<comment type="caution">
    <text evidence="8">The sequence shown here is derived from an EMBL/GenBank/DDBJ whole genome shotgun (WGS) entry which is preliminary data.</text>
</comment>
<evidence type="ECO:0000313" key="8">
    <source>
        <dbReference type="EMBL" id="PZR34882.1"/>
    </source>
</evidence>
<dbReference type="GO" id="GO:0032259">
    <property type="term" value="P:methylation"/>
    <property type="evidence" value="ECO:0007669"/>
    <property type="project" value="UniProtKB-KW"/>
</dbReference>
<evidence type="ECO:0000313" key="9">
    <source>
        <dbReference type="Proteomes" id="UP000249393"/>
    </source>
</evidence>
<keyword evidence="3 5" id="KW-0808">Transferase</keyword>
<sequence>MTDVSIDDDQLKSLCEYLYRQTGMRFGKAKRYYIERRVADRIEATETSAFDAYFAVVRSDTREREALINAFTVNETYFYREEHQLACLSRDLLPDIASGRRPGDRIRIWSAPCSTGDEAYSIAIWLLENWRMVDAYNVEIVGSDIDTRVIDHARIGLYGSRALYRLPDAVKEAYFEPQKHHRWRIIEDLRESVAFNPANLMDGGSLVGLGEFDVIFCRNVLIYFDEESRRAAVNNLYERLAPGGYLCLGHAESMNRISERFLTRRFEDAIVYQRAKAA</sequence>
<dbReference type="SMART" id="SM00138">
    <property type="entry name" value="MeTrc"/>
    <property type="match status" value="1"/>
</dbReference>
<dbReference type="SUPFAM" id="SSF47757">
    <property type="entry name" value="Chemotaxis receptor methyltransferase CheR, N-terminal domain"/>
    <property type="match status" value="1"/>
</dbReference>
<keyword evidence="4 5" id="KW-0949">S-adenosyl-L-methionine</keyword>
<evidence type="ECO:0000256" key="5">
    <source>
        <dbReference type="PIRNR" id="PIRNR000410"/>
    </source>
</evidence>
<feature type="binding site" evidence="6">
    <location>
        <position position="74"/>
    </location>
    <ligand>
        <name>S-adenosyl-L-methionine</name>
        <dbReference type="ChEBI" id="CHEBI:59789"/>
    </ligand>
</feature>
<feature type="domain" description="CheR-type methyltransferase" evidence="7">
    <location>
        <begin position="1"/>
        <end position="277"/>
    </location>
</feature>
<evidence type="ECO:0000256" key="1">
    <source>
        <dbReference type="ARBA" id="ARBA00001541"/>
    </source>
</evidence>
<dbReference type="PANTHER" id="PTHR24422:SF10">
    <property type="entry name" value="CHEMOTAXIS PROTEIN METHYLTRANSFERASE 2"/>
    <property type="match status" value="1"/>
</dbReference>
<comment type="catalytic activity">
    <reaction evidence="1 5">
        <text>L-glutamyl-[protein] + S-adenosyl-L-methionine = [protein]-L-glutamate 5-O-methyl ester + S-adenosyl-L-homocysteine</text>
        <dbReference type="Rhea" id="RHEA:24452"/>
        <dbReference type="Rhea" id="RHEA-COMP:10208"/>
        <dbReference type="Rhea" id="RHEA-COMP:10311"/>
        <dbReference type="ChEBI" id="CHEBI:29973"/>
        <dbReference type="ChEBI" id="CHEBI:57856"/>
        <dbReference type="ChEBI" id="CHEBI:59789"/>
        <dbReference type="ChEBI" id="CHEBI:82795"/>
        <dbReference type="EC" id="2.1.1.80"/>
    </reaction>
</comment>
<dbReference type="EMBL" id="QFQZ01000021">
    <property type="protein sequence ID" value="PZR34882.1"/>
    <property type="molecule type" value="Genomic_DNA"/>
</dbReference>
<feature type="binding site" evidence="6">
    <location>
        <position position="118"/>
    </location>
    <ligand>
        <name>S-adenosyl-L-methionine</name>
        <dbReference type="ChEBI" id="CHEBI:59789"/>
    </ligand>
</feature>
<keyword evidence="2 5" id="KW-0489">Methyltransferase</keyword>
<dbReference type="Gene3D" id="1.10.155.10">
    <property type="entry name" value="Chemotaxis receptor methyltransferase CheR, N-terminal domain"/>
    <property type="match status" value="1"/>
</dbReference>
<proteinExistence type="predicted"/>
<feature type="binding site" evidence="6">
    <location>
        <begin position="218"/>
        <end position="219"/>
    </location>
    <ligand>
        <name>S-adenosyl-L-methionine</name>
        <dbReference type="ChEBI" id="CHEBI:59789"/>
    </ligand>
</feature>
<accession>A0A2W5V6J4</accession>
<reference evidence="8 9" key="1">
    <citation type="submission" date="2017-08" db="EMBL/GenBank/DDBJ databases">
        <title>Infants hospitalized years apart are colonized by the same room-sourced microbial strains.</title>
        <authorList>
            <person name="Brooks B."/>
            <person name="Olm M.R."/>
            <person name="Firek B.A."/>
            <person name="Baker R."/>
            <person name="Thomas B.C."/>
            <person name="Morowitz M.J."/>
            <person name="Banfield J.F."/>
        </authorList>
    </citation>
    <scope>NUCLEOTIDE SEQUENCE [LARGE SCALE GENOMIC DNA]</scope>
    <source>
        <strain evidence="8">S2_003_000_R2_4</strain>
    </source>
</reference>
<protein>
    <recommendedName>
        <fullName evidence="5">Chemotaxis protein methyltransferase</fullName>
        <ecNumber evidence="5">2.1.1.80</ecNumber>
    </recommendedName>
</protein>
<dbReference type="InterPro" id="IPR026024">
    <property type="entry name" value="Chemotaxis_MeTrfase_CheR"/>
</dbReference>
<evidence type="ECO:0000256" key="2">
    <source>
        <dbReference type="ARBA" id="ARBA00022603"/>
    </source>
</evidence>
<comment type="function">
    <text evidence="5">Methylation of the membrane-bound methyl-accepting chemotaxis proteins (MCP) to form gamma-glutamyl methyl ester residues in MCP.</text>
</comment>
<dbReference type="InterPro" id="IPR050903">
    <property type="entry name" value="Bact_Chemotaxis_MeTrfase"/>
</dbReference>
<name>A0A2W5V6J4_9CAUL</name>
<dbReference type="AlphaFoldDB" id="A0A2W5V6J4"/>
<evidence type="ECO:0000256" key="4">
    <source>
        <dbReference type="ARBA" id="ARBA00022691"/>
    </source>
</evidence>
<evidence type="ECO:0000259" key="7">
    <source>
        <dbReference type="PROSITE" id="PS50123"/>
    </source>
</evidence>
<dbReference type="InterPro" id="IPR029063">
    <property type="entry name" value="SAM-dependent_MTases_sf"/>
</dbReference>
<dbReference type="InterPro" id="IPR000780">
    <property type="entry name" value="CheR_MeTrfase"/>
</dbReference>
<dbReference type="RefSeq" id="WP_304276674.1">
    <property type="nucleotide sequence ID" value="NZ_QFQZ01000021.1"/>
</dbReference>
<dbReference type="CDD" id="cd02440">
    <property type="entry name" value="AdoMet_MTases"/>
    <property type="match status" value="1"/>
</dbReference>